<dbReference type="Pfam" id="PF02174">
    <property type="entry name" value="IRS"/>
    <property type="match status" value="1"/>
</dbReference>
<dbReference type="GO" id="GO:0043410">
    <property type="term" value="P:positive regulation of MAPK cascade"/>
    <property type="evidence" value="ECO:0007669"/>
    <property type="project" value="TreeGrafter"/>
</dbReference>
<feature type="region of interest" description="Disordered" evidence="1">
    <location>
        <begin position="411"/>
        <end position="433"/>
    </location>
</feature>
<feature type="region of interest" description="Disordered" evidence="1">
    <location>
        <begin position="337"/>
        <end position="367"/>
    </location>
</feature>
<evidence type="ECO:0000313" key="4">
    <source>
        <dbReference type="Proteomes" id="UP000230066"/>
    </source>
</evidence>
<dbReference type="GO" id="GO:0005737">
    <property type="term" value="C:cytoplasm"/>
    <property type="evidence" value="ECO:0007669"/>
    <property type="project" value="TreeGrafter"/>
</dbReference>
<feature type="compositionally biased region" description="Polar residues" evidence="1">
    <location>
        <begin position="650"/>
        <end position="660"/>
    </location>
</feature>
<dbReference type="Proteomes" id="UP000230066">
    <property type="component" value="Unassembled WGS sequence"/>
</dbReference>
<feature type="compositionally biased region" description="Polar residues" evidence="1">
    <location>
        <begin position="337"/>
        <end position="359"/>
    </location>
</feature>
<dbReference type="SMART" id="SM00310">
    <property type="entry name" value="PTBI"/>
    <property type="match status" value="1"/>
</dbReference>
<evidence type="ECO:0000256" key="1">
    <source>
        <dbReference type="SAM" id="MobiDB-lite"/>
    </source>
</evidence>
<organism evidence="3 4">
    <name type="scientific">Fasciola hepatica</name>
    <name type="common">Liver fluke</name>
    <dbReference type="NCBI Taxonomy" id="6192"/>
    <lineage>
        <taxon>Eukaryota</taxon>
        <taxon>Metazoa</taxon>
        <taxon>Spiralia</taxon>
        <taxon>Lophotrochozoa</taxon>
        <taxon>Platyhelminthes</taxon>
        <taxon>Trematoda</taxon>
        <taxon>Digenea</taxon>
        <taxon>Plagiorchiida</taxon>
        <taxon>Echinostomata</taxon>
        <taxon>Echinostomatoidea</taxon>
        <taxon>Fasciolidae</taxon>
        <taxon>Fasciola</taxon>
    </lineage>
</organism>
<dbReference type="AlphaFoldDB" id="A0A4E0S0X8"/>
<dbReference type="PANTHER" id="PTHR21258:SF62">
    <property type="entry name" value="INSULIN RECEPTOR SUBSTRATE 1"/>
    <property type="match status" value="1"/>
</dbReference>
<name>A0A4E0S0X8_FASHE</name>
<proteinExistence type="predicted"/>
<protein>
    <recommendedName>
        <fullName evidence="2">IRS-type PTB domain-containing protein</fullName>
    </recommendedName>
</protein>
<dbReference type="InterPro" id="IPR011993">
    <property type="entry name" value="PH-like_dom_sf"/>
</dbReference>
<feature type="region of interest" description="Disordered" evidence="1">
    <location>
        <begin position="550"/>
        <end position="585"/>
    </location>
</feature>
<comment type="caution">
    <text evidence="3">The sequence shown here is derived from an EMBL/GenBank/DDBJ whole genome shotgun (WGS) entry which is preliminary data.</text>
</comment>
<dbReference type="PROSITE" id="PS51064">
    <property type="entry name" value="IRS_PTB"/>
    <property type="match status" value="1"/>
</dbReference>
<dbReference type="InterPro" id="IPR050996">
    <property type="entry name" value="Docking_Protein_DOK"/>
</dbReference>
<sequence>MGDWSLRTRGYFRYVCHESKEKKGWTGALLTLTGKQQNASIVADLQDSDYEALDAPESKIFMPLKQFRICRKRGSYSLDRATPSVVETSAPLRSIGDSKCSPTYQIHLSSRILFAKRHLWIGFNNVHDLDTWYPIVRGLVTKRLKLPSSNETHEISSIGSRLGSSHTSELDLLALALPSMHENDIYESTVQQENFSVLIVQTEKSRELGLNGRYTLRLTPTSFQLLDPISHAVRQIWPIRYVRKFGVHMKRFYLITGSGCDSGRGLFILYVPEANSLQHKLLNLTQQLSAQSTITRRVTQPQIPTKYSSPQVNSLSEMIPTTDYWYQSEPIRKPTLFSPSTTVKAGSVTGTRMGSSSTLHVPASPNREQSVPLVYESDRLSQSSSRLSFEERVVEGRRYTNRSCQTLCTDERPVISPHPSTAKTSHSSGSNSPVYAAHKVVADTRVNVSEVEIEADPGEANRQPVYANVEQLNEVSTRDDNKSGISPKSGRKPWEKGFTALHSDHLLEDQDSDSSEELEHRRWRITSVFEPIDEKDEHLLASSSGSFIGSDIPVPSSASAGNARKPETESILKEENNHQVSSSTQGDVPFDEAEFDSLEAAPKPALPVRNLGPRYFHQPVVTNFRKCVTRSATWDGWMVETEKRLAATSNHAATDASIQTDEGDDNPESGSDVVIVRTAL</sequence>
<feature type="region of interest" description="Disordered" evidence="1">
    <location>
        <begin position="472"/>
        <end position="496"/>
    </location>
</feature>
<dbReference type="GO" id="GO:0007265">
    <property type="term" value="P:Ras protein signal transduction"/>
    <property type="evidence" value="ECO:0007669"/>
    <property type="project" value="TreeGrafter"/>
</dbReference>
<feature type="region of interest" description="Disordered" evidence="1">
    <location>
        <begin position="650"/>
        <end position="671"/>
    </location>
</feature>
<feature type="compositionally biased region" description="Basic and acidic residues" evidence="1">
    <location>
        <begin position="564"/>
        <end position="577"/>
    </location>
</feature>
<reference evidence="3" key="1">
    <citation type="submission" date="2019-03" db="EMBL/GenBank/DDBJ databases">
        <title>Improved annotation for the trematode Fasciola hepatica.</title>
        <authorList>
            <person name="Choi Y.-J."/>
            <person name="Martin J."/>
            <person name="Mitreva M."/>
        </authorList>
    </citation>
    <scope>NUCLEOTIDE SEQUENCE [LARGE SCALE GENOMIC DNA]</scope>
</reference>
<evidence type="ECO:0000313" key="3">
    <source>
        <dbReference type="EMBL" id="THD24030.1"/>
    </source>
</evidence>
<dbReference type="InterPro" id="IPR002404">
    <property type="entry name" value="IRS_PTB"/>
</dbReference>
<dbReference type="SMART" id="SM01244">
    <property type="entry name" value="IRS"/>
    <property type="match status" value="1"/>
</dbReference>
<feature type="domain" description="IRS-type PTB" evidence="2">
    <location>
        <begin position="191"/>
        <end position="295"/>
    </location>
</feature>
<dbReference type="Gene3D" id="2.30.29.30">
    <property type="entry name" value="Pleckstrin-homology domain (PH domain)/Phosphotyrosine-binding domain (PTB)"/>
    <property type="match status" value="1"/>
</dbReference>
<accession>A0A4E0S0X8</accession>
<dbReference type="PANTHER" id="PTHR21258">
    <property type="entry name" value="DOCKING PROTEIN RELATED"/>
    <property type="match status" value="1"/>
</dbReference>
<feature type="compositionally biased region" description="Polar residues" evidence="1">
    <location>
        <begin position="418"/>
        <end position="433"/>
    </location>
</feature>
<keyword evidence="4" id="KW-1185">Reference proteome</keyword>
<dbReference type="GO" id="GO:0007169">
    <property type="term" value="P:cell surface receptor protein tyrosine kinase signaling pathway"/>
    <property type="evidence" value="ECO:0007669"/>
    <property type="project" value="TreeGrafter"/>
</dbReference>
<gene>
    <name evidence="3" type="ORF">D915_005169</name>
</gene>
<evidence type="ECO:0000259" key="2">
    <source>
        <dbReference type="PROSITE" id="PS51064"/>
    </source>
</evidence>
<dbReference type="SUPFAM" id="SSF50729">
    <property type="entry name" value="PH domain-like"/>
    <property type="match status" value="1"/>
</dbReference>
<dbReference type="EMBL" id="JXXN02001808">
    <property type="protein sequence ID" value="THD24030.1"/>
    <property type="molecule type" value="Genomic_DNA"/>
</dbReference>